<feature type="chain" id="PRO_5047100565" evidence="1">
    <location>
        <begin position="23"/>
        <end position="153"/>
    </location>
</feature>
<sequence>MKTTFGAILAGVLVLTASSALAASGDRTTPAQATAETAPQAEGPATLDERLGCGVMLVTIDEVLQRNPQLAAKFSQGNGAGAAMVPMFKLLGVSGGQVLDKAYAEGVAQGSTPSTLYRRGVAALSAKINQDGGGKDQAMAVFSRCMSVAAPQS</sequence>
<dbReference type="Proteomes" id="UP001262754">
    <property type="component" value="Unassembled WGS sequence"/>
</dbReference>
<gene>
    <name evidence="2" type="ORF">J2800_002396</name>
</gene>
<evidence type="ECO:0000313" key="3">
    <source>
        <dbReference type="Proteomes" id="UP001262754"/>
    </source>
</evidence>
<proteinExistence type="predicted"/>
<protein>
    <submittedName>
        <fullName evidence="2">Uncharacterized protein</fullName>
    </submittedName>
</protein>
<reference evidence="2 3" key="1">
    <citation type="submission" date="2023-07" db="EMBL/GenBank/DDBJ databases">
        <title>Sorghum-associated microbial communities from plants grown in Nebraska, USA.</title>
        <authorList>
            <person name="Schachtman D."/>
        </authorList>
    </citation>
    <scope>NUCLEOTIDE SEQUENCE [LARGE SCALE GENOMIC DNA]</scope>
    <source>
        <strain evidence="2 3">DS2154</strain>
    </source>
</reference>
<evidence type="ECO:0000313" key="2">
    <source>
        <dbReference type="EMBL" id="MDR6531649.1"/>
    </source>
</evidence>
<evidence type="ECO:0000256" key="1">
    <source>
        <dbReference type="SAM" id="SignalP"/>
    </source>
</evidence>
<name>A0ABU1MZQ4_9CAUL</name>
<accession>A0ABU1MZQ4</accession>
<comment type="caution">
    <text evidence="2">The sequence shown here is derived from an EMBL/GenBank/DDBJ whole genome shotgun (WGS) entry which is preliminary data.</text>
</comment>
<organism evidence="2 3">
    <name type="scientific">Caulobacter rhizosphaerae</name>
    <dbReference type="NCBI Taxonomy" id="2010972"/>
    <lineage>
        <taxon>Bacteria</taxon>
        <taxon>Pseudomonadati</taxon>
        <taxon>Pseudomonadota</taxon>
        <taxon>Alphaproteobacteria</taxon>
        <taxon>Caulobacterales</taxon>
        <taxon>Caulobacteraceae</taxon>
        <taxon>Caulobacter</taxon>
    </lineage>
</organism>
<keyword evidence="3" id="KW-1185">Reference proteome</keyword>
<keyword evidence="1" id="KW-0732">Signal</keyword>
<dbReference type="RefSeq" id="WP_056761850.1">
    <property type="nucleotide sequence ID" value="NZ_JAVDRL010000006.1"/>
</dbReference>
<feature type="signal peptide" evidence="1">
    <location>
        <begin position="1"/>
        <end position="22"/>
    </location>
</feature>
<dbReference type="EMBL" id="JAVDRL010000006">
    <property type="protein sequence ID" value="MDR6531649.1"/>
    <property type="molecule type" value="Genomic_DNA"/>
</dbReference>